<organism evidence="2">
    <name type="scientific">Laccaria bicolor (strain S238N-H82 / ATCC MYA-4686)</name>
    <name type="common">Bicoloured deceiver</name>
    <name type="synonym">Laccaria laccata var. bicolor</name>
    <dbReference type="NCBI Taxonomy" id="486041"/>
    <lineage>
        <taxon>Eukaryota</taxon>
        <taxon>Fungi</taxon>
        <taxon>Dikarya</taxon>
        <taxon>Basidiomycota</taxon>
        <taxon>Agaricomycotina</taxon>
        <taxon>Agaricomycetes</taxon>
        <taxon>Agaricomycetidae</taxon>
        <taxon>Agaricales</taxon>
        <taxon>Agaricineae</taxon>
        <taxon>Hydnangiaceae</taxon>
        <taxon>Laccaria</taxon>
    </lineage>
</organism>
<feature type="non-terminal residue" evidence="1">
    <location>
        <position position="1"/>
    </location>
</feature>
<protein>
    <submittedName>
        <fullName evidence="1">Predicted protein</fullName>
    </submittedName>
</protein>
<feature type="non-terminal residue" evidence="1">
    <location>
        <position position="2052"/>
    </location>
</feature>
<dbReference type="KEGG" id="lbc:LACBIDRAFT_140913"/>
<dbReference type="InParanoid" id="B0D090"/>
<dbReference type="Pfam" id="PF12505">
    <property type="entry name" value="DUF3712"/>
    <property type="match status" value="5"/>
</dbReference>
<gene>
    <name evidence="1" type="ORF">LACBIDRAFT_140913</name>
</gene>
<dbReference type="HOGENOM" id="CLU_000322_0_0_1"/>
<dbReference type="InterPro" id="IPR022185">
    <property type="entry name" value="DUF3712"/>
</dbReference>
<dbReference type="GeneID" id="6073042"/>
<dbReference type="GO" id="GO:0000329">
    <property type="term" value="C:fungal-type vacuole membrane"/>
    <property type="evidence" value="ECO:0007669"/>
    <property type="project" value="InterPro"/>
</dbReference>
<reference evidence="1 2" key="1">
    <citation type="journal article" date="2008" name="Nature">
        <title>The genome of Laccaria bicolor provides insights into mycorrhizal symbiosis.</title>
        <authorList>
            <person name="Martin F."/>
            <person name="Aerts A."/>
            <person name="Ahren D."/>
            <person name="Brun A."/>
            <person name="Danchin E.G.J."/>
            <person name="Duchaussoy F."/>
            <person name="Gibon J."/>
            <person name="Kohler A."/>
            <person name="Lindquist E."/>
            <person name="Pereda V."/>
            <person name="Salamov A."/>
            <person name="Shapiro H.J."/>
            <person name="Wuyts J."/>
            <person name="Blaudez D."/>
            <person name="Buee M."/>
            <person name="Brokstein P."/>
            <person name="Canbaeck B."/>
            <person name="Cohen D."/>
            <person name="Courty P.E."/>
            <person name="Coutinho P.M."/>
            <person name="Delaruelle C."/>
            <person name="Detter J.C."/>
            <person name="Deveau A."/>
            <person name="DiFazio S."/>
            <person name="Duplessis S."/>
            <person name="Fraissinet-Tachet L."/>
            <person name="Lucic E."/>
            <person name="Frey-Klett P."/>
            <person name="Fourrey C."/>
            <person name="Feussner I."/>
            <person name="Gay G."/>
            <person name="Grimwood J."/>
            <person name="Hoegger P.J."/>
            <person name="Jain P."/>
            <person name="Kilaru S."/>
            <person name="Labbe J."/>
            <person name="Lin Y.C."/>
            <person name="Legue V."/>
            <person name="Le Tacon F."/>
            <person name="Marmeisse R."/>
            <person name="Melayah D."/>
            <person name="Montanini B."/>
            <person name="Muratet M."/>
            <person name="Nehls U."/>
            <person name="Niculita-Hirzel H."/>
            <person name="Oudot-Le Secq M.P."/>
            <person name="Peter M."/>
            <person name="Quesneville H."/>
            <person name="Rajashekar B."/>
            <person name="Reich M."/>
            <person name="Rouhier N."/>
            <person name="Schmutz J."/>
            <person name="Yin T."/>
            <person name="Chalot M."/>
            <person name="Henrissat B."/>
            <person name="Kuees U."/>
            <person name="Lucas S."/>
            <person name="Van de Peer Y."/>
            <person name="Podila G.K."/>
            <person name="Polle A."/>
            <person name="Pukkila P.J."/>
            <person name="Richardson P.M."/>
            <person name="Rouze P."/>
            <person name="Sanders I.R."/>
            <person name="Stajich J.E."/>
            <person name="Tunlid A."/>
            <person name="Tuskan G."/>
            <person name="Grigoriev I.V."/>
        </authorList>
    </citation>
    <scope>NUCLEOTIDE SEQUENCE [LARGE SCALE GENOMIC DNA]</scope>
    <source>
        <strain evidence="2">S238N-H82 / ATCC MYA-4686</strain>
    </source>
</reference>
<proteinExistence type="predicted"/>
<dbReference type="PANTHER" id="PTHR35895:SF1">
    <property type="entry name" value="LIPID-BINDING SERUM GLYCOPROTEIN C-TERMINAL DOMAIN-CONTAINING PROTEIN"/>
    <property type="match status" value="1"/>
</dbReference>
<dbReference type="PANTHER" id="PTHR35895">
    <property type="entry name" value="CHROMOSOME 16, WHOLE GENOME SHOTGUN SEQUENCE"/>
    <property type="match status" value="1"/>
</dbReference>
<dbReference type="Proteomes" id="UP000001194">
    <property type="component" value="Unassembled WGS sequence"/>
</dbReference>
<accession>B0D090</accession>
<sequence>IALLFIVLFPVVRAIVQLVVKRSELDIKVAVITQPQNTTFKLGLQGNVTHTGIFSAKIQFTEPIRISWVEDGGTETPLGTMTLDVLSAKRKQAIIDQNTTFIITDQAEFGRFSSHLITSQNFTWRLQSNNLRVQALKFPLAKGVSFDKTLTLKGFNSFDGNIVLRDLQLPSDAPSGGINFVAVTEISNPSPFSLSLGTAVFALSYQNASLGVGTGVNTIISPGTNRISLSGILVKQTDPTSLAALSQLFTNYLNGDSSPVIAQGQSTLQSDGSTISWLSQGLQSLKLNVPFKPFAPIDPIRTISIGDLSLKFDKESSWTPAAESHSVRASLQLPFGFNLAIDEIQNQFNIVKNGNAVAGLSTPLGASTSSISVLSHTATTGIINITIMATNLSCPDPQHPAFAAFNTDLTIQDTANFFLVGQSRAIANLSIGQITLDPIKVNVSTSLQGLQGLKGMTTIENVDVTGGTQTGINLGIKVSIFNPSSLNLATGDLTLLLLRDGVALGTALLPGLTLQRGNNSLTASSNFQANNSPQGLQTLNDFVGKRDVQLVIAGFNGSTEMASLVDAFKSIDIQVTLPGLKTDLLNSAALKVLPTTGQNNISHVAVSIANPFSAPLAITKVTSIVKAFGIVLGSISSNASFTSAPKSTTVSPALDLDMNFDPAALFTVTRALSVEAGLNVAPLDSIVQLGGIQYLTTTGNQPSTERRGSIFSGFDLPTFVQTAFKKLQSDVELSVDVTIGDYKTTLQYTQNSVPTTTDDSLNLLLPVLARPIVQKVVGESVLGIDTVLITNPQQNSFGTQLKGSISNAGPFDATIAFPSGLMISWQGKQLGKIKMQDISIVGDVGASLDSRSDFEATDVDHLTKFTKILLNEESFDWDISGNNLTVTALGIEIPGITFSSRRVTLKGFNGLKNGVHIKSFDLPFNDPAGGIHLTLQAITENPSQVGIELDSIDFNTFVGDVMIAPVTTTGTIILAPGTTSNLSLVGRLLPQTSASGLASVSDVFNNFIQGRDSQVIVQGSSAGSGKVTWLEEGIKSLRVSTTLPNQGPLNIIKSISLNQLQLMFTPETSERPSTSSKSTDATFALPFGFPLDIPALKQTITIGFEGVNFAQLAIPKGPSSTDVEARVIHLAFQDVPLTVFSGGQLTFSKFVAATTAGETQTISLSGTADADAQTAVGLLTLTNILFAVESNLQGLQGLNARPAIVGNIDVNHGFPDFLLIKVDAALFNPRSDIYLTLGVGDVSFSLQFQDQTIGSADISNLVVVPGNASYPIDVHYAPRGAAVGAGQTLLQNFLQGTDARTSISGSTDSTPIDSVKLALSQIHLSPVIIPGLHQTLIKSVSLTFPPNIVQTGVASTSFALSNPFTASMSLLEVGAIATFQGLNLGMVSKMNELPNPIQAKGHSDVTSPNLPLQFNLDPSTIIALLLLASKQNDVSLGPLNELFQFILRNPHYRPPVTSFVDTQVATCVSGKQFDATTAILKSLSGLKVDLNIEVSVKLDDFATDLAFNQNSVPAITDQSALFLVGAVAGPIAQHLVDGSELAFTAADITNISDDGFDLALKGSLTNIGPLDALITFTEPVTVNWQGKDIARITLQPICAVADIGVPDYETNARLTITDSTFFTEFATFLLHNPSFDWTISSQKLRVTALGTVFHNVSLSKVVTFKAFNGLPGVTISDFQLPSDDPAGGIHIETDALIPSVAQLGIDLGTVTFNTYFQGTFVGPLSARNLYLQANMATRTHLSGRIVPQSGSDVAVIGTLFSGFLAGQNSTLETRGDSVQPAGSIKPVTWLSTAFKSLSLSVSLAGQKLQVIQSISLNDLEVTLKLQDQTFAPPTSSESTLATYKNPFGFSLQVVESGQTLVLSSQGTDLAQLDLPKAPVNGGISTGNAAELVISFRDQPLKALNEATFGDLFAGVTLSRSLGITLKGAVDVTARTSIGDVPISGIPFDVPTQLKGIDSFGGSADLSDVSVAGSGGKGGNEYIVAPLTTALQNPSNISLSTVDVTLPVVFQGVKIGRAAIPNFDLKPGRNYIPTEFHYVPDNANDTVAQVSYT</sequence>
<keyword evidence="2" id="KW-1185">Reference proteome</keyword>
<dbReference type="RefSeq" id="XP_001877310.1">
    <property type="nucleotide sequence ID" value="XM_001877275.1"/>
</dbReference>
<dbReference type="OrthoDB" id="10039566at2759"/>
<name>B0D090_LACBS</name>
<dbReference type="SUPFAM" id="SSF117070">
    <property type="entry name" value="LEA14-like"/>
    <property type="match status" value="1"/>
</dbReference>
<dbReference type="InterPro" id="IPR046368">
    <property type="entry name" value="Tag1"/>
</dbReference>
<evidence type="ECO:0000313" key="2">
    <source>
        <dbReference type="Proteomes" id="UP000001194"/>
    </source>
</evidence>
<dbReference type="EMBL" id="DS547095">
    <property type="protein sequence ID" value="EDR11413.1"/>
    <property type="molecule type" value="Genomic_DNA"/>
</dbReference>
<evidence type="ECO:0000313" key="1">
    <source>
        <dbReference type="EMBL" id="EDR11413.1"/>
    </source>
</evidence>